<feature type="transmembrane region" description="Helical" evidence="1">
    <location>
        <begin position="364"/>
        <end position="385"/>
    </location>
</feature>
<evidence type="ECO:0000313" key="4">
    <source>
        <dbReference type="Proteomes" id="UP000469558"/>
    </source>
</evidence>
<dbReference type="OrthoDB" id="20872at2759"/>
<dbReference type="PANTHER" id="PTHR10622">
    <property type="entry name" value="HET DOMAIN-CONTAINING PROTEIN"/>
    <property type="match status" value="1"/>
</dbReference>
<gene>
    <name evidence="3" type="primary">HET-E1_15</name>
    <name evidence="3" type="ORF">LSUE1_G001589</name>
</gene>
<keyword evidence="1" id="KW-0472">Membrane</keyword>
<keyword evidence="1" id="KW-0812">Transmembrane</keyword>
<name>A0A8T9CA77_9HELO</name>
<reference evidence="3 4" key="1">
    <citation type="submission" date="2018-05" db="EMBL/GenBank/DDBJ databases">
        <title>Genome sequencing and assembly of the regulated plant pathogen Lachnellula willkommii and related sister species for the development of diagnostic species identification markers.</title>
        <authorList>
            <person name="Giroux E."/>
            <person name="Bilodeau G."/>
        </authorList>
    </citation>
    <scope>NUCLEOTIDE SEQUENCE [LARGE SCALE GENOMIC DNA]</scope>
    <source>
        <strain evidence="3 4">CBS 268.59</strain>
    </source>
</reference>
<sequence length="472" mass="53629">MRLLDVHDFILKSGITDQALSNSEAQIWSQASSAIPRYAILSHRWIDEDEITFDKLPTIPRTRFSNTPYKNPFPQDANSINSPNIEKYASSVYKIAGACQRVRNTSDQTLRHVWIDTVCIDKSNAQELNIAINSMFRWYENAEVCYVYLFDVSWNGANDNSSREQFKNSQWFKRGWTLQELLAPRKLEFFDRDWKYIGSKKELVDDISKVTSISREHLLSNFRSASLAQKMSWLANRETKFPADMSYCMLGVLGVGNLEGLFMDARYSQGTNEFRRLQIEIVKKWDPALPFDESLFAWKSEKIISSGLLAPAPSCFRSCGDLVFEPSLAKLRLLPKQIGGGSPGGKTIGIFFDEANNMSIVSQWILPIPVADVLFCVTFGLLAWVTMLPEKGRQKVIRRRDVALNCWARGTNGQLGIQKIKMEKNKDGSWQRIDCGVVNTSSSSHIYPSRMIAASYPAPLRITNGPVQFQRT</sequence>
<dbReference type="Proteomes" id="UP000469558">
    <property type="component" value="Unassembled WGS sequence"/>
</dbReference>
<evidence type="ECO:0000259" key="2">
    <source>
        <dbReference type="Pfam" id="PF06985"/>
    </source>
</evidence>
<comment type="caution">
    <text evidence="3">The sequence shown here is derived from an EMBL/GenBank/DDBJ whole genome shotgun (WGS) entry which is preliminary data.</text>
</comment>
<dbReference type="AlphaFoldDB" id="A0A8T9CA77"/>
<evidence type="ECO:0000313" key="3">
    <source>
        <dbReference type="EMBL" id="TVY82491.1"/>
    </source>
</evidence>
<protein>
    <submittedName>
        <fullName evidence="3">Vegetative incompatibility protein HET-E-1</fullName>
    </submittedName>
</protein>
<keyword evidence="4" id="KW-1185">Reference proteome</keyword>
<dbReference type="EMBL" id="QGMK01000311">
    <property type="protein sequence ID" value="TVY82491.1"/>
    <property type="molecule type" value="Genomic_DNA"/>
</dbReference>
<proteinExistence type="predicted"/>
<feature type="domain" description="Heterokaryon incompatibility" evidence="2">
    <location>
        <begin position="38"/>
        <end position="151"/>
    </location>
</feature>
<dbReference type="Pfam" id="PF06985">
    <property type="entry name" value="HET"/>
    <property type="match status" value="1"/>
</dbReference>
<accession>A0A8T9CA77</accession>
<dbReference type="PANTHER" id="PTHR10622:SF10">
    <property type="entry name" value="HET DOMAIN-CONTAINING PROTEIN"/>
    <property type="match status" value="1"/>
</dbReference>
<evidence type="ECO:0000256" key="1">
    <source>
        <dbReference type="SAM" id="Phobius"/>
    </source>
</evidence>
<keyword evidence="1" id="KW-1133">Transmembrane helix</keyword>
<organism evidence="3 4">
    <name type="scientific">Lachnellula suecica</name>
    <dbReference type="NCBI Taxonomy" id="602035"/>
    <lineage>
        <taxon>Eukaryota</taxon>
        <taxon>Fungi</taxon>
        <taxon>Dikarya</taxon>
        <taxon>Ascomycota</taxon>
        <taxon>Pezizomycotina</taxon>
        <taxon>Leotiomycetes</taxon>
        <taxon>Helotiales</taxon>
        <taxon>Lachnaceae</taxon>
        <taxon>Lachnellula</taxon>
    </lineage>
</organism>
<dbReference type="InterPro" id="IPR010730">
    <property type="entry name" value="HET"/>
</dbReference>